<evidence type="ECO:0000256" key="5">
    <source>
        <dbReference type="ARBA" id="ARBA00023030"/>
    </source>
</evidence>
<protein>
    <submittedName>
        <fullName evidence="11">Bone morphotic protein 15</fullName>
    </submittedName>
</protein>
<dbReference type="InterPro" id="IPR017948">
    <property type="entry name" value="TGFb_CS"/>
</dbReference>
<evidence type="ECO:0000256" key="7">
    <source>
        <dbReference type="ARBA" id="ARBA00023180"/>
    </source>
</evidence>
<evidence type="ECO:0000256" key="6">
    <source>
        <dbReference type="ARBA" id="ARBA00023157"/>
    </source>
</evidence>
<proteinExistence type="inferred from homology"/>
<keyword evidence="12" id="KW-1185">Reference proteome</keyword>
<dbReference type="SUPFAM" id="SSF57501">
    <property type="entry name" value="Cystine-knot cytokines"/>
    <property type="match status" value="1"/>
</dbReference>
<dbReference type="AlphaFoldDB" id="A0A8D0HUQ5"/>
<dbReference type="GO" id="GO:0008083">
    <property type="term" value="F:growth factor activity"/>
    <property type="evidence" value="ECO:0007669"/>
    <property type="project" value="UniProtKB-KW"/>
</dbReference>
<feature type="signal peptide" evidence="9">
    <location>
        <begin position="1"/>
        <end position="31"/>
    </location>
</feature>
<dbReference type="PROSITE" id="PS51362">
    <property type="entry name" value="TGF_BETA_2"/>
    <property type="match status" value="1"/>
</dbReference>
<reference evidence="11" key="1">
    <citation type="submission" date="2025-08" db="UniProtKB">
        <authorList>
            <consortium name="Ensembl"/>
        </authorList>
    </citation>
    <scope>IDENTIFICATION</scope>
</reference>
<keyword evidence="5 8" id="KW-0339">Growth factor</keyword>
<keyword evidence="4 9" id="KW-0732">Signal</keyword>
<dbReference type="Gene3D" id="2.10.90.10">
    <property type="entry name" value="Cystine-knot cytokines"/>
    <property type="match status" value="1"/>
</dbReference>
<dbReference type="GeneTree" id="ENSGT00940000160940"/>
<dbReference type="CDD" id="cd19402">
    <property type="entry name" value="TGF_beta_GDF9B"/>
    <property type="match status" value="1"/>
</dbReference>
<dbReference type="PANTHER" id="PTHR11848">
    <property type="entry name" value="TGF-BETA FAMILY"/>
    <property type="match status" value="1"/>
</dbReference>
<dbReference type="Pfam" id="PF00019">
    <property type="entry name" value="TGF_beta"/>
    <property type="match status" value="1"/>
</dbReference>
<dbReference type="InterPro" id="IPR029034">
    <property type="entry name" value="Cystine-knot_cytokine"/>
</dbReference>
<dbReference type="GO" id="GO:0005125">
    <property type="term" value="F:cytokine activity"/>
    <property type="evidence" value="ECO:0007669"/>
    <property type="project" value="TreeGrafter"/>
</dbReference>
<evidence type="ECO:0000256" key="9">
    <source>
        <dbReference type="SAM" id="SignalP"/>
    </source>
</evidence>
<gene>
    <name evidence="11" type="primary">BMP15</name>
</gene>
<comment type="similarity">
    <text evidence="2 8">Belongs to the TGF-beta family.</text>
</comment>
<evidence type="ECO:0000256" key="1">
    <source>
        <dbReference type="ARBA" id="ARBA00004613"/>
    </source>
</evidence>
<evidence type="ECO:0000313" key="12">
    <source>
        <dbReference type="Proteomes" id="UP000694392"/>
    </source>
</evidence>
<dbReference type="InterPro" id="IPR001839">
    <property type="entry name" value="TGF-b_C"/>
</dbReference>
<name>A0A8D0HUQ5_SPHPU</name>
<dbReference type="InterPro" id="IPR015615">
    <property type="entry name" value="TGF-beta-rel"/>
</dbReference>
<evidence type="ECO:0000259" key="10">
    <source>
        <dbReference type="PROSITE" id="PS51362"/>
    </source>
</evidence>
<comment type="subcellular location">
    <subcellularLocation>
        <location evidence="1">Secreted</location>
    </subcellularLocation>
</comment>
<keyword evidence="3" id="KW-0964">Secreted</keyword>
<evidence type="ECO:0000256" key="3">
    <source>
        <dbReference type="ARBA" id="ARBA00022525"/>
    </source>
</evidence>
<organism evidence="11 12">
    <name type="scientific">Sphenodon punctatus</name>
    <name type="common">Tuatara</name>
    <name type="synonym">Hatteria punctata</name>
    <dbReference type="NCBI Taxonomy" id="8508"/>
    <lineage>
        <taxon>Eukaryota</taxon>
        <taxon>Metazoa</taxon>
        <taxon>Chordata</taxon>
        <taxon>Craniata</taxon>
        <taxon>Vertebrata</taxon>
        <taxon>Euteleostomi</taxon>
        <taxon>Lepidosauria</taxon>
        <taxon>Sphenodontia</taxon>
        <taxon>Sphenodontidae</taxon>
        <taxon>Sphenodon</taxon>
    </lineage>
</organism>
<dbReference type="Ensembl" id="ENSSPUT00000026814.1">
    <property type="protein sequence ID" value="ENSSPUP00000025124.1"/>
    <property type="gene ID" value="ENSSPUG00000019250.1"/>
</dbReference>
<evidence type="ECO:0000256" key="8">
    <source>
        <dbReference type="RuleBase" id="RU000354"/>
    </source>
</evidence>
<feature type="chain" id="PRO_5034080563" evidence="9">
    <location>
        <begin position="32"/>
        <end position="415"/>
    </location>
</feature>
<dbReference type="PROSITE" id="PS00250">
    <property type="entry name" value="TGF_BETA_1"/>
    <property type="match status" value="1"/>
</dbReference>
<keyword evidence="6" id="KW-1015">Disulfide bond</keyword>
<dbReference type="SMART" id="SM00204">
    <property type="entry name" value="TGFB"/>
    <property type="match status" value="1"/>
</dbReference>
<dbReference type="PRINTS" id="PR00669">
    <property type="entry name" value="INHIBINA"/>
</dbReference>
<dbReference type="GO" id="GO:0005615">
    <property type="term" value="C:extracellular space"/>
    <property type="evidence" value="ECO:0007669"/>
    <property type="project" value="TreeGrafter"/>
</dbReference>
<dbReference type="PANTHER" id="PTHR11848:SF22">
    <property type="entry name" value="BONE MORPHOGENETIC PROTEIN 15"/>
    <property type="match status" value="1"/>
</dbReference>
<dbReference type="GO" id="GO:0005737">
    <property type="term" value="C:cytoplasm"/>
    <property type="evidence" value="ECO:0007669"/>
    <property type="project" value="Ensembl"/>
</dbReference>
<accession>A0A8D0HUQ5</accession>
<feature type="domain" description="TGF-beta family profile" evidence="10">
    <location>
        <begin position="288"/>
        <end position="415"/>
    </location>
</feature>
<evidence type="ECO:0000313" key="11">
    <source>
        <dbReference type="Ensembl" id="ENSSPUP00000025124.1"/>
    </source>
</evidence>
<evidence type="ECO:0000256" key="2">
    <source>
        <dbReference type="ARBA" id="ARBA00006656"/>
    </source>
</evidence>
<evidence type="ECO:0000256" key="4">
    <source>
        <dbReference type="ARBA" id="ARBA00022729"/>
    </source>
</evidence>
<keyword evidence="7" id="KW-0325">Glycoprotein</keyword>
<dbReference type="Proteomes" id="UP000694392">
    <property type="component" value="Unplaced"/>
</dbReference>
<dbReference type="FunFam" id="2.10.90.10:FF:000012">
    <property type="entry name" value="Growth/differentiation factor 9 (Predicted)"/>
    <property type="match status" value="1"/>
</dbReference>
<sequence length="415" mass="46866">MVGLDQLYSFGALFFLLFVALLPQELSVGEAGKKPAADLDSLVGAPSLPLIQVLLDIAPASGRPQRHHKKLARGQHLSYMLNLYRSVADRHGRPRRNHRLDTNAVRLVRPFASVQEPEAGPWLLRTLDYLLQVQPHVEHLVRATVVYSQHLMLAHSHLLCAVEPLSGKEATPKLLLNSTALWGGRKNTTASSAKDGWVERDLTPHLQPWAWDTKQSHVLRLSHLCIQPVPAQHLGSEPGWEETAFLNDPFLLLYLNDSQRGLQAELGASSLEVATLLQKAPRRPVQTRKTRQASKLVLDLPHYPQKNSIEKGECSLRPFRVSFRQLGWDHWIIAPHLYNPKYCKGNCPHVLRYGYNSPNHAIIQNFINELVDQSVPRPSCVPYKYSPISVLMEDQNGDVLYKEYENMIAQSCTCR</sequence>
<dbReference type="OMA" id="VYRHQLH"/>
<reference evidence="11" key="2">
    <citation type="submission" date="2025-09" db="UniProtKB">
        <authorList>
            <consortium name="Ensembl"/>
        </authorList>
    </citation>
    <scope>IDENTIFICATION</scope>
</reference>